<dbReference type="Gene3D" id="2.130.10.10">
    <property type="entry name" value="YVTN repeat-like/Quinoprotein amine dehydrogenase"/>
    <property type="match status" value="1"/>
</dbReference>
<keyword evidence="1 6" id="KW-0690">Ribosome biogenesis</keyword>
<dbReference type="GO" id="GO:0000463">
    <property type="term" value="P:maturation of LSU-rRNA from tricistronic rRNA transcript (SSU-rRNA, 5.8S rRNA, LSU-rRNA)"/>
    <property type="evidence" value="ECO:0007669"/>
    <property type="project" value="UniProtKB-UniRule"/>
</dbReference>
<reference evidence="10" key="2">
    <citation type="submission" date="2021-01" db="EMBL/GenBank/DDBJ databases">
        <authorList>
            <person name="Schikora-Tamarit M.A."/>
        </authorList>
    </citation>
    <scope>NUCLEOTIDE SEQUENCE</scope>
    <source>
        <strain evidence="10">CBS6341</strain>
    </source>
</reference>
<evidence type="ECO:0000256" key="7">
    <source>
        <dbReference type="PROSITE-ProRule" id="PRU00221"/>
    </source>
</evidence>
<evidence type="ECO:0000256" key="1">
    <source>
        <dbReference type="ARBA" id="ARBA00022517"/>
    </source>
</evidence>
<accession>A0A9P8PXH7</accession>
<comment type="subunit">
    <text evidence="6">Component of the NOP7 complex, composed of ERB1, NOP7 and YTM1. Within the NOP7 complex ERB1 appears to interact directly with NOP7 and YTM1. The NOP7 complex also associates with the 66S pre-ribosome.</text>
</comment>
<feature type="repeat" description="WD" evidence="7">
    <location>
        <begin position="462"/>
        <end position="503"/>
    </location>
</feature>
<dbReference type="InterPro" id="IPR036322">
    <property type="entry name" value="WD40_repeat_dom_sf"/>
</dbReference>
<protein>
    <recommendedName>
        <fullName evidence="6">Ribosome biogenesis protein ERB1</fullName>
    </recommendedName>
    <alternativeName>
        <fullName evidence="6">Eukaryotic ribosome biogenesis protein 1</fullName>
    </alternativeName>
</protein>
<dbReference type="EMBL" id="JAEUBF010000390">
    <property type="protein sequence ID" value="KAH3679049.1"/>
    <property type="molecule type" value="Genomic_DNA"/>
</dbReference>
<dbReference type="PROSITE" id="PS50294">
    <property type="entry name" value="WD_REPEATS_REGION"/>
    <property type="match status" value="2"/>
</dbReference>
<dbReference type="InterPro" id="IPR012953">
    <property type="entry name" value="BOP1_N_dom"/>
</dbReference>
<dbReference type="GO" id="GO:0043021">
    <property type="term" value="F:ribonucleoprotein complex binding"/>
    <property type="evidence" value="ECO:0007669"/>
    <property type="project" value="UniProtKB-UniRule"/>
</dbReference>
<dbReference type="InterPro" id="IPR001680">
    <property type="entry name" value="WD40_rpt"/>
</dbReference>
<proteinExistence type="inferred from homology"/>
<dbReference type="GO" id="GO:0030687">
    <property type="term" value="C:preribosome, large subunit precursor"/>
    <property type="evidence" value="ECO:0007669"/>
    <property type="project" value="UniProtKB-UniRule"/>
</dbReference>
<evidence type="ECO:0000259" key="9">
    <source>
        <dbReference type="SMART" id="SM01035"/>
    </source>
</evidence>
<sequence>MVKKVGKKVLSTTKPSEINGLRKRKIEEQEEEQEPLSSEEVDSEDEINISGLIDDEASEDEDEADFDDEDEEQGEFEEEEEEEEEGDEEEEADDSDAEFNKILAETEGDEQDEEDYSSEEFEEEPLETASLSDKLRNVKIRTLSNASSNIEEKVEKFSDGTDRLIKPEIDPVYDSDDSDAENYNTIGNIPLSAYEEMPHIGYNINGKRIMRPARGSALDQLLESIDLPEGWTGLLDSNTGANLNLTQEEIELIAKIESNRLTDDNIDPYEPTIEWFTSQQEIMPLTATPEPKRRFVPSKHEAKRIMKIVRAIREGRIIPKDKLKQIEEEEQNKFNFDLWGDGLTENNDHIMNFRAPKVAPPTNEESYNPPEEYLLTEEELAKHNELDPSDRERNFVPKKYGSLRKVPGYDESLRERFERSLDLYLAPRVRHNKLNIDPESLIPELPSPKDLRPFPIFNSTNFIGHKGKIRTLSIDPSGLWLATGSDDGTVKIWEILTGREAYSVKVLSSEQIEEGDHVESIEWNPDKELGILAIAAGEKILLLSPPIFGFDIENQGRLKLEAGFGFNKFGNIKKTDLNVNEDSEDEDGEPKVKAKEYAKWVKSSEELAAQGIVITIQCAKTVKSISWHRKGDYFVTVSPDSNNSAVLIHQISKHSSQSPFRKSKGIMMDVKFHPFKPQIFVCSQRYIKIYDLSQQVLLKKLLPGARWLSKIDIHPRGDHLVASSYDKRVLWHDLDLANTPYKTLRYHTKAVRSIKFHKGLPLFASVSDDGSTHVFHQTVYDDLMTNPLLVPLKKLTGHKIVNSLGVLDLCWHPKEAWVITAGADGVAKLWTT</sequence>
<evidence type="ECO:0000256" key="2">
    <source>
        <dbReference type="ARBA" id="ARBA00022552"/>
    </source>
</evidence>
<dbReference type="OrthoDB" id="5571054at2759"/>
<feature type="compositionally biased region" description="Acidic residues" evidence="8">
    <location>
        <begin position="106"/>
        <end position="126"/>
    </location>
</feature>
<evidence type="ECO:0000313" key="10">
    <source>
        <dbReference type="EMBL" id="KAH3679049.1"/>
    </source>
</evidence>
<dbReference type="InterPro" id="IPR028598">
    <property type="entry name" value="BOP1/Erb1"/>
</dbReference>
<keyword evidence="4" id="KW-0677">Repeat</keyword>
<dbReference type="GO" id="GO:0005654">
    <property type="term" value="C:nucleoplasm"/>
    <property type="evidence" value="ECO:0007669"/>
    <property type="project" value="UniProtKB-SubCell"/>
</dbReference>
<evidence type="ECO:0000256" key="6">
    <source>
        <dbReference type="HAMAP-Rule" id="MF_03027"/>
    </source>
</evidence>
<dbReference type="PANTHER" id="PTHR17605:SF0">
    <property type="entry name" value="RIBOSOME BIOGENESIS PROTEIN BOP1"/>
    <property type="match status" value="1"/>
</dbReference>
<keyword evidence="2 6" id="KW-0698">rRNA processing</keyword>
<comment type="function">
    <text evidence="6">Component of the NOP7 complex, which is required for maturation of the 25S and 5.8S ribosomal RNAs and formation of the 60S ribosome.</text>
</comment>
<feature type="region of interest" description="Disordered" evidence="8">
    <location>
        <begin position="1"/>
        <end position="130"/>
    </location>
</feature>
<dbReference type="PANTHER" id="PTHR17605">
    <property type="entry name" value="RIBOSOME BIOGENESIS PROTEIN BOP1 BLOCK OF PROLIFERATION 1 PROTEIN"/>
    <property type="match status" value="1"/>
</dbReference>
<dbReference type="AlphaFoldDB" id="A0A9P8PXH7"/>
<dbReference type="FunFam" id="2.130.10.10:FF:000061">
    <property type="entry name" value="Ribosome biogenesis protein BOP1 homolog"/>
    <property type="match status" value="1"/>
</dbReference>
<dbReference type="PROSITE" id="PS50082">
    <property type="entry name" value="WD_REPEATS_2"/>
    <property type="match status" value="2"/>
</dbReference>
<evidence type="ECO:0000313" key="11">
    <source>
        <dbReference type="Proteomes" id="UP000769528"/>
    </source>
</evidence>
<evidence type="ECO:0000256" key="8">
    <source>
        <dbReference type="SAM" id="MobiDB-lite"/>
    </source>
</evidence>
<comment type="subcellular location">
    <subcellularLocation>
        <location evidence="6">Nucleus</location>
        <location evidence="6">Nucleolus</location>
    </subcellularLocation>
    <subcellularLocation>
        <location evidence="6">Nucleus</location>
        <location evidence="6">Nucleoplasm</location>
    </subcellularLocation>
</comment>
<keyword evidence="3 7" id="KW-0853">WD repeat</keyword>
<feature type="compositionally biased region" description="Acidic residues" evidence="8">
    <location>
        <begin position="28"/>
        <end position="97"/>
    </location>
</feature>
<reference evidence="10" key="1">
    <citation type="journal article" date="2021" name="Open Biol.">
        <title>Shared evolutionary footprints suggest mitochondrial oxidative damage underlies multiple complex I losses in fungi.</title>
        <authorList>
            <person name="Schikora-Tamarit M.A."/>
            <person name="Marcet-Houben M."/>
            <person name="Nosek J."/>
            <person name="Gabaldon T."/>
        </authorList>
    </citation>
    <scope>NUCLEOTIDE SEQUENCE</scope>
    <source>
        <strain evidence="10">CBS6341</strain>
    </source>
</reference>
<dbReference type="GO" id="GO:0000466">
    <property type="term" value="P:maturation of 5.8S rRNA from tricistronic rRNA transcript (SSU-rRNA, 5.8S rRNA, LSU-rRNA)"/>
    <property type="evidence" value="ECO:0007669"/>
    <property type="project" value="UniProtKB-UniRule"/>
</dbReference>
<dbReference type="HAMAP" id="MF_03027">
    <property type="entry name" value="BOP1"/>
    <property type="match status" value="1"/>
</dbReference>
<keyword evidence="11" id="KW-1185">Reference proteome</keyword>
<evidence type="ECO:0000256" key="4">
    <source>
        <dbReference type="ARBA" id="ARBA00022737"/>
    </source>
</evidence>
<gene>
    <name evidence="6" type="primary">ERB1</name>
    <name evidence="10" type="ORF">WICMUC_001244</name>
</gene>
<dbReference type="PROSITE" id="PS00678">
    <property type="entry name" value="WD_REPEATS_1"/>
    <property type="match status" value="1"/>
</dbReference>
<comment type="caution">
    <text evidence="10">The sequence shown here is derived from an EMBL/GenBank/DDBJ whole genome shotgun (WGS) entry which is preliminary data.</text>
</comment>
<dbReference type="Proteomes" id="UP000769528">
    <property type="component" value="Unassembled WGS sequence"/>
</dbReference>
<evidence type="ECO:0000256" key="3">
    <source>
        <dbReference type="ARBA" id="ARBA00022574"/>
    </source>
</evidence>
<evidence type="ECO:0000256" key="5">
    <source>
        <dbReference type="ARBA" id="ARBA00023242"/>
    </source>
</evidence>
<keyword evidence="5 6" id="KW-0539">Nucleus</keyword>
<dbReference type="InterPro" id="IPR015943">
    <property type="entry name" value="WD40/YVTN_repeat-like_dom_sf"/>
</dbReference>
<feature type="domain" description="BOP1 N-terminal" evidence="9">
    <location>
        <begin position="194"/>
        <end position="455"/>
    </location>
</feature>
<dbReference type="SMART" id="SM00320">
    <property type="entry name" value="WD40"/>
    <property type="match status" value="6"/>
</dbReference>
<dbReference type="SUPFAM" id="SSF50978">
    <property type="entry name" value="WD40 repeat-like"/>
    <property type="match status" value="1"/>
</dbReference>
<dbReference type="SMART" id="SM01035">
    <property type="entry name" value="BOP1NT"/>
    <property type="match status" value="1"/>
</dbReference>
<dbReference type="InterPro" id="IPR019775">
    <property type="entry name" value="WD40_repeat_CS"/>
</dbReference>
<dbReference type="Pfam" id="PF08145">
    <property type="entry name" value="BOP1NT"/>
    <property type="match status" value="1"/>
</dbReference>
<comment type="similarity">
    <text evidence="6">Belongs to the WD repeat BOP1/ERB1 family.</text>
</comment>
<dbReference type="Pfam" id="PF00400">
    <property type="entry name" value="WD40"/>
    <property type="match status" value="3"/>
</dbReference>
<dbReference type="GO" id="GO:0070545">
    <property type="term" value="C:PeBoW complex"/>
    <property type="evidence" value="ECO:0007669"/>
    <property type="project" value="TreeGrafter"/>
</dbReference>
<feature type="repeat" description="WD" evidence="7">
    <location>
        <begin position="806"/>
        <end position="832"/>
    </location>
</feature>
<organism evidence="10 11">
    <name type="scientific">Wickerhamomyces mucosus</name>
    <dbReference type="NCBI Taxonomy" id="1378264"/>
    <lineage>
        <taxon>Eukaryota</taxon>
        <taxon>Fungi</taxon>
        <taxon>Dikarya</taxon>
        <taxon>Ascomycota</taxon>
        <taxon>Saccharomycotina</taxon>
        <taxon>Saccharomycetes</taxon>
        <taxon>Phaffomycetales</taxon>
        <taxon>Wickerhamomycetaceae</taxon>
        <taxon>Wickerhamomyces</taxon>
    </lineage>
</organism>
<name>A0A9P8PXH7_9ASCO</name>